<organism evidence="1 2">
    <name type="scientific">Citrullus colocynthis</name>
    <name type="common">colocynth</name>
    <dbReference type="NCBI Taxonomy" id="252529"/>
    <lineage>
        <taxon>Eukaryota</taxon>
        <taxon>Viridiplantae</taxon>
        <taxon>Streptophyta</taxon>
        <taxon>Embryophyta</taxon>
        <taxon>Tracheophyta</taxon>
        <taxon>Spermatophyta</taxon>
        <taxon>Magnoliopsida</taxon>
        <taxon>eudicotyledons</taxon>
        <taxon>Gunneridae</taxon>
        <taxon>Pentapetalae</taxon>
        <taxon>rosids</taxon>
        <taxon>fabids</taxon>
        <taxon>Cucurbitales</taxon>
        <taxon>Cucurbitaceae</taxon>
        <taxon>Benincaseae</taxon>
        <taxon>Citrullus</taxon>
    </lineage>
</organism>
<proteinExistence type="predicted"/>
<evidence type="ECO:0000313" key="2">
    <source>
        <dbReference type="Proteomes" id="UP001642487"/>
    </source>
</evidence>
<accession>A0ABP0XLK3</accession>
<sequence length="196" mass="22436">MVIHPTSALPMELSDRAGSSSRIITANLENMKECYYFSSSITLCLPRPGKNIMNPPLCEVRMRITFEVDVFEQLLTVYERNEFKSSLYNRPSWEGSLIERPSSIKFWKDDWFFVSSSQGLVGPQCRPATYLRGVDRVSGARCYEVSVELPSSWRAMKLLASIPVERCSYDCRLMNLARYDLVYNIQPGSSDDLSIF</sequence>
<dbReference type="Proteomes" id="UP001642487">
    <property type="component" value="Chromosome 1"/>
</dbReference>
<name>A0ABP0XLK3_9ROSI</name>
<protein>
    <submittedName>
        <fullName evidence="1">Uncharacterized protein</fullName>
    </submittedName>
</protein>
<reference evidence="1 2" key="1">
    <citation type="submission" date="2024-03" db="EMBL/GenBank/DDBJ databases">
        <authorList>
            <person name="Gkanogiannis A."/>
            <person name="Becerra Lopez-Lavalle L."/>
        </authorList>
    </citation>
    <scope>NUCLEOTIDE SEQUENCE [LARGE SCALE GENOMIC DNA]</scope>
</reference>
<dbReference type="EMBL" id="OZ021735">
    <property type="protein sequence ID" value="CAK9309048.1"/>
    <property type="molecule type" value="Genomic_DNA"/>
</dbReference>
<keyword evidence="2" id="KW-1185">Reference proteome</keyword>
<evidence type="ECO:0000313" key="1">
    <source>
        <dbReference type="EMBL" id="CAK9309048.1"/>
    </source>
</evidence>
<gene>
    <name evidence="1" type="ORF">CITCOLO1_LOCUS573</name>
</gene>